<dbReference type="STRING" id="660596.DSJ_12045"/>
<evidence type="ECO:0000313" key="2">
    <source>
        <dbReference type="EMBL" id="EHU00517.1"/>
    </source>
</evidence>
<reference evidence="1 4" key="3">
    <citation type="submission" date="2016-10" db="EMBL/GenBank/DDBJ databases">
        <title>Complete Genome Assembly of Pantoea stewartii subsp. stewartii DC283, a Corn Pathogen.</title>
        <authorList>
            <person name="Duong D.A."/>
            <person name="Stevens A.M."/>
            <person name="Jensen R.V."/>
        </authorList>
    </citation>
    <scope>NUCLEOTIDE SEQUENCE [LARGE SCALE GENOMIC DNA]</scope>
    <source>
        <strain evidence="1 4">DC283</strain>
    </source>
</reference>
<evidence type="ECO:0000313" key="1">
    <source>
        <dbReference type="EMBL" id="ARF50002.1"/>
    </source>
</evidence>
<dbReference type="RefSeq" id="WP_006119546.1">
    <property type="nucleotide sequence ID" value="NZ_AHIE01000017.1"/>
</dbReference>
<dbReference type="Proteomes" id="UP000192380">
    <property type="component" value="Chromosome"/>
</dbReference>
<organism evidence="2 3">
    <name type="scientific">Pantoea stewartii subsp. stewartii DC283</name>
    <dbReference type="NCBI Taxonomy" id="660596"/>
    <lineage>
        <taxon>Bacteria</taxon>
        <taxon>Pseudomonadati</taxon>
        <taxon>Pseudomonadota</taxon>
        <taxon>Gammaproteobacteria</taxon>
        <taxon>Enterobacterales</taxon>
        <taxon>Erwiniaceae</taxon>
        <taxon>Pantoea</taxon>
    </lineage>
</organism>
<name>H3RDS8_PANSE</name>
<accession>H3RDS8</accession>
<keyword evidence="4" id="KW-1185">Reference proteome</keyword>
<dbReference type="EMBL" id="AHIE01000017">
    <property type="protein sequence ID" value="EHU00517.1"/>
    <property type="molecule type" value="Genomic_DNA"/>
</dbReference>
<dbReference type="PATRIC" id="fig|660596.6.peg.2199"/>
<dbReference type="KEGG" id="pstw:DSJ_12045"/>
<proteinExistence type="predicted"/>
<dbReference type="OrthoDB" id="6624692at2"/>
<gene>
    <name evidence="2" type="ORF">CKS_2598</name>
    <name evidence="1" type="ORF">DSJ_12045</name>
</gene>
<sequence>MTPSTLPQKLWRPLAEVKSYVDKMPDGVKLSQLSNKVGAFGSLNKRDKDKLLEFLNERESVLIIQAKAKQGKNLTTFIRHKKYGYPKEIPGYIYPLTEKQPSITNPQPNPTLQEKKMESANLSSSPEALRKQAEQLLRAAEEAEKKRFDTDFLNKKLAPVKLEICQAHGLIQRKMDELIDATDLLNKAVQKLKDLSV</sequence>
<evidence type="ECO:0000313" key="3">
    <source>
        <dbReference type="Proteomes" id="UP000005050"/>
    </source>
</evidence>
<protein>
    <submittedName>
        <fullName evidence="2">Uncharacterized protein</fullName>
    </submittedName>
</protein>
<evidence type="ECO:0000313" key="4">
    <source>
        <dbReference type="Proteomes" id="UP000192380"/>
    </source>
</evidence>
<reference evidence="2 3" key="1">
    <citation type="journal article" date="2012" name="Mol. Microbiol.">
        <title>The genetic and structural basis of two distinct terminal side branch residues in stewartan and amylovoran exopolysaccharides and their potential role in host adaptation.</title>
        <authorList>
            <person name="Wang X."/>
            <person name="Yang F."/>
            <person name="von Bodman S.B."/>
        </authorList>
    </citation>
    <scope>NUCLEOTIDE SEQUENCE [LARGE SCALE GENOMIC DNA]</scope>
    <source>
        <strain evidence="2 3">DC283</strain>
    </source>
</reference>
<dbReference type="EMBL" id="CP017581">
    <property type="protein sequence ID" value="ARF50002.1"/>
    <property type="molecule type" value="Genomic_DNA"/>
</dbReference>
<dbReference type="AlphaFoldDB" id="H3RDS8"/>
<dbReference type="Proteomes" id="UP000005050">
    <property type="component" value="Unassembled WGS sequence"/>
</dbReference>
<reference evidence="2" key="2">
    <citation type="submission" date="2012-01" db="EMBL/GenBank/DDBJ databases">
        <authorList>
            <person name="Biehl B.S."/>
            <person name="Ding Y."/>
            <person name="Dugan-Rocha S.P."/>
            <person name="Gibbs R.A."/>
            <person name="Glasner J.D."/>
            <person name="Kovar C."/>
            <person name="Muzny D.M."/>
            <person name="Neeno-Eckwall E.C."/>
            <person name="Perna N.T."/>
            <person name="Qin X."/>
            <person name="von Bodman S.B."/>
            <person name="Weinstock G.M."/>
        </authorList>
    </citation>
    <scope>NUCLEOTIDE SEQUENCE</scope>
    <source>
        <strain evidence="2">DC283</strain>
    </source>
</reference>